<dbReference type="Proteomes" id="UP000240883">
    <property type="component" value="Unassembled WGS sequence"/>
</dbReference>
<evidence type="ECO:0000313" key="3">
    <source>
        <dbReference type="Proteomes" id="UP000240883"/>
    </source>
</evidence>
<evidence type="ECO:0000313" key="2">
    <source>
        <dbReference type="EMBL" id="PSN60532.1"/>
    </source>
</evidence>
<reference evidence="2 3" key="1">
    <citation type="journal article" date="2018" name="Front. Microbiol.">
        <title>Genome-Wide Analysis of Corynespora cassiicola Leaf Fall Disease Putative Effectors.</title>
        <authorList>
            <person name="Lopez D."/>
            <person name="Ribeiro S."/>
            <person name="Label P."/>
            <person name="Fumanal B."/>
            <person name="Venisse J.S."/>
            <person name="Kohler A."/>
            <person name="de Oliveira R.R."/>
            <person name="Labutti K."/>
            <person name="Lipzen A."/>
            <person name="Lail K."/>
            <person name="Bauer D."/>
            <person name="Ohm R.A."/>
            <person name="Barry K.W."/>
            <person name="Spatafora J."/>
            <person name="Grigoriev I.V."/>
            <person name="Martin F.M."/>
            <person name="Pujade-Renaud V."/>
        </authorList>
    </citation>
    <scope>NUCLEOTIDE SEQUENCE [LARGE SCALE GENOMIC DNA]</scope>
    <source>
        <strain evidence="2 3">Philippines</strain>
    </source>
</reference>
<protein>
    <submittedName>
        <fullName evidence="2">Uncharacterized protein</fullName>
    </submittedName>
</protein>
<organism evidence="2 3">
    <name type="scientific">Corynespora cassiicola Philippines</name>
    <dbReference type="NCBI Taxonomy" id="1448308"/>
    <lineage>
        <taxon>Eukaryota</taxon>
        <taxon>Fungi</taxon>
        <taxon>Dikarya</taxon>
        <taxon>Ascomycota</taxon>
        <taxon>Pezizomycotina</taxon>
        <taxon>Dothideomycetes</taxon>
        <taxon>Pleosporomycetidae</taxon>
        <taxon>Pleosporales</taxon>
        <taxon>Corynesporascaceae</taxon>
        <taxon>Corynespora</taxon>
    </lineage>
</organism>
<accession>A0A2T2N507</accession>
<gene>
    <name evidence="2" type="ORF">BS50DRAFT_202546</name>
</gene>
<name>A0A2T2N507_CORCC</name>
<dbReference type="AlphaFoldDB" id="A0A2T2N507"/>
<keyword evidence="3" id="KW-1185">Reference proteome</keyword>
<evidence type="ECO:0000256" key="1">
    <source>
        <dbReference type="SAM" id="MobiDB-lite"/>
    </source>
</evidence>
<sequence>MGGRGGFCGRLVQADGFGECGERVRVCACRRGWTGPSRRVGVVRRAVQRAVGWQAAGVTKGNGGRVAEGSRRGGGWWAVAGRGGKKNNTGDRKREGKSSKKRAQARREEWQSGREGVGEVAVGGGRVK</sequence>
<dbReference type="EMBL" id="KZ678148">
    <property type="protein sequence ID" value="PSN60532.1"/>
    <property type="molecule type" value="Genomic_DNA"/>
</dbReference>
<proteinExistence type="predicted"/>
<feature type="compositionally biased region" description="Gly residues" evidence="1">
    <location>
        <begin position="60"/>
        <end position="76"/>
    </location>
</feature>
<feature type="compositionally biased region" description="Basic and acidic residues" evidence="1">
    <location>
        <begin position="88"/>
        <end position="98"/>
    </location>
</feature>
<feature type="region of interest" description="Disordered" evidence="1">
    <location>
        <begin position="59"/>
        <end position="128"/>
    </location>
</feature>